<name>A0ABX8CLQ1_9NOCA</name>
<evidence type="ECO:0000313" key="3">
    <source>
        <dbReference type="Proteomes" id="UP000683310"/>
    </source>
</evidence>
<protein>
    <submittedName>
        <fullName evidence="2">YbhB/YbcL family Raf kinase inhibitor-like protein</fullName>
    </submittedName>
</protein>
<proteinExistence type="inferred from homology"/>
<evidence type="ECO:0000313" key="2">
    <source>
        <dbReference type="EMBL" id="QVI20867.1"/>
    </source>
</evidence>
<dbReference type="PANTHER" id="PTHR30289">
    <property type="entry name" value="UNCHARACTERIZED PROTEIN YBCL-RELATED"/>
    <property type="match status" value="1"/>
</dbReference>
<comment type="similarity">
    <text evidence="1">Belongs to the UPF0098 family.</text>
</comment>
<dbReference type="SUPFAM" id="SSF49777">
    <property type="entry name" value="PEBP-like"/>
    <property type="match status" value="1"/>
</dbReference>
<dbReference type="Gene3D" id="3.90.280.10">
    <property type="entry name" value="PEBP-like"/>
    <property type="match status" value="1"/>
</dbReference>
<reference evidence="2 3" key="1">
    <citation type="submission" date="2021-04" db="EMBL/GenBank/DDBJ databases">
        <title>Nocardia tengchongensis.</title>
        <authorList>
            <person name="Zhuang k."/>
            <person name="Ran Y."/>
            <person name="Li W."/>
        </authorList>
    </citation>
    <scope>NUCLEOTIDE SEQUENCE [LARGE SCALE GENOMIC DNA]</scope>
    <source>
        <strain evidence="2 3">CFH S0057</strain>
    </source>
</reference>
<dbReference type="Pfam" id="PF01161">
    <property type="entry name" value="PBP"/>
    <property type="match status" value="1"/>
</dbReference>
<dbReference type="PANTHER" id="PTHR30289:SF1">
    <property type="entry name" value="PEBP (PHOSPHATIDYLETHANOLAMINE-BINDING PROTEIN) FAMILY PROTEIN"/>
    <property type="match status" value="1"/>
</dbReference>
<dbReference type="EMBL" id="CP074371">
    <property type="protein sequence ID" value="QVI20867.1"/>
    <property type="molecule type" value="Genomic_DNA"/>
</dbReference>
<sequence>MALLGKLLKNRRAGDAGLAWNRPGLATATEITVTSADFAHESTLPDVHAGKRIGGKDESPALTWSNPPEDTAQLLLVVEDPDAPGSAPFVHCLALLEPTVTELPRGALGKATAPAGVQLLRSDWGRGYMGPSPIKGHGPHRYAFQIFALTEPLTEVEGKPVDSVKPKQVLAAARAHARGRIDGFYERA</sequence>
<dbReference type="InterPro" id="IPR036610">
    <property type="entry name" value="PEBP-like_sf"/>
</dbReference>
<keyword evidence="2" id="KW-0649">Protein kinase inhibitor</keyword>
<keyword evidence="3" id="KW-1185">Reference proteome</keyword>
<dbReference type="InterPro" id="IPR005247">
    <property type="entry name" value="YbhB_YbcL/LppC-like"/>
</dbReference>
<evidence type="ECO:0000256" key="1">
    <source>
        <dbReference type="ARBA" id="ARBA00007120"/>
    </source>
</evidence>
<dbReference type="Proteomes" id="UP000683310">
    <property type="component" value="Chromosome"/>
</dbReference>
<dbReference type="InterPro" id="IPR008914">
    <property type="entry name" value="PEBP"/>
</dbReference>
<gene>
    <name evidence="2" type="ORF">KHQ06_33095</name>
</gene>
<dbReference type="CDD" id="cd00865">
    <property type="entry name" value="PEBP_bact_arch"/>
    <property type="match status" value="1"/>
</dbReference>
<accession>A0ABX8CLQ1</accession>
<organism evidence="2 3">
    <name type="scientific">Nocardia tengchongensis</name>
    <dbReference type="NCBI Taxonomy" id="2055889"/>
    <lineage>
        <taxon>Bacteria</taxon>
        <taxon>Bacillati</taxon>
        <taxon>Actinomycetota</taxon>
        <taxon>Actinomycetes</taxon>
        <taxon>Mycobacteriales</taxon>
        <taxon>Nocardiaceae</taxon>
        <taxon>Nocardia</taxon>
    </lineage>
</organism>
<dbReference type="GO" id="GO:0004860">
    <property type="term" value="F:protein kinase inhibitor activity"/>
    <property type="evidence" value="ECO:0007669"/>
    <property type="project" value="UniProtKB-KW"/>
</dbReference>